<keyword evidence="11" id="KW-1185">Reference proteome</keyword>
<dbReference type="AlphaFoldDB" id="A0A1E3PNH5"/>
<dbReference type="GO" id="GO:0005774">
    <property type="term" value="C:vacuolar membrane"/>
    <property type="evidence" value="ECO:0007669"/>
    <property type="project" value="TreeGrafter"/>
</dbReference>
<dbReference type="PANTHER" id="PTHR22950:SF692">
    <property type="entry name" value="TRANSMEMBRANE AMINO ACID TRANSPORTER FAMILY PROTEIN"/>
    <property type="match status" value="1"/>
</dbReference>
<comment type="similarity">
    <text evidence="2">Belongs to the amino acid/polyamine transporter 2 family.</text>
</comment>
<reference evidence="10 11" key="1">
    <citation type="journal article" date="2016" name="Proc. Natl. Acad. Sci. U.S.A.">
        <title>Comparative genomics of biotechnologically important yeasts.</title>
        <authorList>
            <person name="Riley R."/>
            <person name="Haridas S."/>
            <person name="Wolfe K.H."/>
            <person name="Lopes M.R."/>
            <person name="Hittinger C.T."/>
            <person name="Goeker M."/>
            <person name="Salamov A.A."/>
            <person name="Wisecaver J.H."/>
            <person name="Long T.M."/>
            <person name="Calvey C.H."/>
            <person name="Aerts A.L."/>
            <person name="Barry K.W."/>
            <person name="Choi C."/>
            <person name="Clum A."/>
            <person name="Coughlan A.Y."/>
            <person name="Deshpande S."/>
            <person name="Douglass A.P."/>
            <person name="Hanson S.J."/>
            <person name="Klenk H.-P."/>
            <person name="LaButti K.M."/>
            <person name="Lapidus A."/>
            <person name="Lindquist E.A."/>
            <person name="Lipzen A.M."/>
            <person name="Meier-Kolthoff J.P."/>
            <person name="Ohm R.A."/>
            <person name="Otillar R.P."/>
            <person name="Pangilinan J.L."/>
            <person name="Peng Y."/>
            <person name="Rokas A."/>
            <person name="Rosa C.A."/>
            <person name="Scheuner C."/>
            <person name="Sibirny A.A."/>
            <person name="Slot J.C."/>
            <person name="Stielow J.B."/>
            <person name="Sun H."/>
            <person name="Kurtzman C.P."/>
            <person name="Blackwell M."/>
            <person name="Grigoriev I.V."/>
            <person name="Jeffries T.W."/>
        </authorList>
    </citation>
    <scope>NUCLEOTIDE SEQUENCE [LARGE SCALE GENOMIC DNA]</scope>
    <source>
        <strain evidence="10 11">DSM 6958</strain>
    </source>
</reference>
<feature type="transmembrane region" description="Helical" evidence="8">
    <location>
        <begin position="366"/>
        <end position="387"/>
    </location>
</feature>
<feature type="transmembrane region" description="Helical" evidence="8">
    <location>
        <begin position="166"/>
        <end position="185"/>
    </location>
</feature>
<keyword evidence="3" id="KW-0813">Transport</keyword>
<evidence type="ECO:0000256" key="5">
    <source>
        <dbReference type="ARBA" id="ARBA00022970"/>
    </source>
</evidence>
<evidence type="ECO:0000313" key="11">
    <source>
        <dbReference type="Proteomes" id="UP000095009"/>
    </source>
</evidence>
<evidence type="ECO:0000256" key="4">
    <source>
        <dbReference type="ARBA" id="ARBA00022692"/>
    </source>
</evidence>
<dbReference type="OrthoDB" id="655540at2759"/>
<dbReference type="Proteomes" id="UP000095009">
    <property type="component" value="Unassembled WGS sequence"/>
</dbReference>
<dbReference type="EMBL" id="KV454407">
    <property type="protein sequence ID" value="ODQ66963.1"/>
    <property type="molecule type" value="Genomic_DNA"/>
</dbReference>
<dbReference type="GO" id="GO:0015179">
    <property type="term" value="F:L-amino acid transmembrane transporter activity"/>
    <property type="evidence" value="ECO:0007669"/>
    <property type="project" value="TreeGrafter"/>
</dbReference>
<keyword evidence="4 8" id="KW-0812">Transmembrane</keyword>
<organism evidence="10 11">
    <name type="scientific">Nadsonia fulvescens var. elongata DSM 6958</name>
    <dbReference type="NCBI Taxonomy" id="857566"/>
    <lineage>
        <taxon>Eukaryota</taxon>
        <taxon>Fungi</taxon>
        <taxon>Dikarya</taxon>
        <taxon>Ascomycota</taxon>
        <taxon>Saccharomycotina</taxon>
        <taxon>Dipodascomycetes</taxon>
        <taxon>Dipodascales</taxon>
        <taxon>Dipodascales incertae sedis</taxon>
        <taxon>Nadsonia</taxon>
    </lineage>
</organism>
<gene>
    <name evidence="10" type="ORF">NADFUDRAFT_68908</name>
</gene>
<name>A0A1E3PNH5_9ASCO</name>
<evidence type="ECO:0000259" key="9">
    <source>
        <dbReference type="Pfam" id="PF01490"/>
    </source>
</evidence>
<feature type="domain" description="Amino acid transporter transmembrane" evidence="9">
    <location>
        <begin position="23"/>
        <end position="421"/>
    </location>
</feature>
<protein>
    <recommendedName>
        <fullName evidence="9">Amino acid transporter transmembrane domain-containing protein</fullName>
    </recommendedName>
</protein>
<feature type="transmembrane region" description="Helical" evidence="8">
    <location>
        <begin position="26"/>
        <end position="47"/>
    </location>
</feature>
<evidence type="ECO:0000256" key="1">
    <source>
        <dbReference type="ARBA" id="ARBA00004141"/>
    </source>
</evidence>
<evidence type="ECO:0000256" key="8">
    <source>
        <dbReference type="SAM" id="Phobius"/>
    </source>
</evidence>
<dbReference type="STRING" id="857566.A0A1E3PNH5"/>
<feature type="transmembrane region" description="Helical" evidence="8">
    <location>
        <begin position="206"/>
        <end position="226"/>
    </location>
</feature>
<feature type="transmembrane region" description="Helical" evidence="8">
    <location>
        <begin position="246"/>
        <end position="266"/>
    </location>
</feature>
<keyword evidence="7 8" id="KW-0472">Membrane</keyword>
<evidence type="ECO:0000256" key="2">
    <source>
        <dbReference type="ARBA" id="ARBA00008066"/>
    </source>
</evidence>
<evidence type="ECO:0000256" key="7">
    <source>
        <dbReference type="ARBA" id="ARBA00023136"/>
    </source>
</evidence>
<feature type="transmembrane region" description="Helical" evidence="8">
    <location>
        <begin position="399"/>
        <end position="421"/>
    </location>
</feature>
<keyword evidence="6 8" id="KW-1133">Transmembrane helix</keyword>
<feature type="transmembrane region" description="Helical" evidence="8">
    <location>
        <begin position="99"/>
        <end position="123"/>
    </location>
</feature>
<dbReference type="InterPro" id="IPR013057">
    <property type="entry name" value="AA_transpt_TM"/>
</dbReference>
<dbReference type="PANTHER" id="PTHR22950">
    <property type="entry name" value="AMINO ACID TRANSPORTER"/>
    <property type="match status" value="1"/>
</dbReference>
<accession>A0A1E3PNH5</accession>
<comment type="subcellular location">
    <subcellularLocation>
        <location evidence="1">Membrane</location>
        <topology evidence="1">Multi-pass membrane protein</topology>
    </subcellularLocation>
</comment>
<feature type="transmembrane region" description="Helical" evidence="8">
    <location>
        <begin position="338"/>
        <end position="359"/>
    </location>
</feature>
<evidence type="ECO:0000313" key="10">
    <source>
        <dbReference type="EMBL" id="ODQ66963.1"/>
    </source>
</evidence>
<proteinExistence type="inferred from homology"/>
<feature type="transmembrane region" description="Helical" evidence="8">
    <location>
        <begin position="143"/>
        <end position="160"/>
    </location>
</feature>
<evidence type="ECO:0000256" key="6">
    <source>
        <dbReference type="ARBA" id="ARBA00022989"/>
    </source>
</evidence>
<sequence>MTSSQGPSMVVPALEEGPLATTGSTALQTIFNSINVLIGVGLLALPLGFKLSGWIIGVLYLSGAALATRYTALILAYCLDTDITLSTYADIGFAAFGPAGQWIIATIFSLELITAGVSLVVLFADSLQALSPELFGTSAHYKLLTLAVFFPSTFLSLVWLSYGSILAILATICLVANVTFYGLTAPSSPGSLLSPMPTTWLPPKGLGAELFLAIGIFMAPWGGHAVFPSIYCDMIHPHKYPYCLSWIFTTTWIMDISMGVVGYLMYGDSVRSEITQNIINRDNSVMLTALVAVIPLTKAPLTTRPLITSLCRFLKLDSTTASTSTTTNTDDQGSWGRLLSQCLVNFAVLGTITLIAILFPHFDLVMALLGASMCVTICLILPVAFYLKLLGTTLSPPIWWANFGLMIVFGLVGGLGTVAVFI</sequence>
<evidence type="ECO:0000256" key="3">
    <source>
        <dbReference type="ARBA" id="ARBA00022448"/>
    </source>
</evidence>
<dbReference type="Pfam" id="PF01490">
    <property type="entry name" value="Aa_trans"/>
    <property type="match status" value="1"/>
</dbReference>
<keyword evidence="5" id="KW-0029">Amino-acid transport</keyword>